<dbReference type="InterPro" id="IPR026353">
    <property type="entry name" value="Hypoxan-DNA_Glyclase"/>
</dbReference>
<comment type="caution">
    <text evidence="2">The sequence shown here is derived from an EMBL/GenBank/DDBJ whole genome shotgun (WGS) entry which is preliminary data.</text>
</comment>
<dbReference type="Proteomes" id="UP000247555">
    <property type="component" value="Unassembled WGS sequence"/>
</dbReference>
<dbReference type="Gene3D" id="3.40.470.10">
    <property type="entry name" value="Uracil-DNA glycosylase-like domain"/>
    <property type="match status" value="1"/>
</dbReference>
<dbReference type="InterPro" id="IPR036895">
    <property type="entry name" value="Uracil-DNA_glycosylase-like_sf"/>
</dbReference>
<feature type="domain" description="Uracil-DNA glycosylase-like" evidence="1">
    <location>
        <begin position="15"/>
        <end position="166"/>
    </location>
</feature>
<accession>A0A318L1Z0</accession>
<dbReference type="Pfam" id="PF03167">
    <property type="entry name" value="UDG"/>
    <property type="match status" value="1"/>
</dbReference>
<dbReference type="InterPro" id="IPR005122">
    <property type="entry name" value="Uracil-DNA_glycosylase-like"/>
</dbReference>
<dbReference type="EMBL" id="QJKI01000001">
    <property type="protein sequence ID" value="PXX81976.1"/>
    <property type="molecule type" value="Genomic_DNA"/>
</dbReference>
<keyword evidence="3" id="KW-1185">Reference proteome</keyword>
<protein>
    <submittedName>
        <fullName evidence="2">G/U mismatch-specific uracil-DNA glycosylase</fullName>
    </submittedName>
</protein>
<evidence type="ECO:0000313" key="2">
    <source>
        <dbReference type="EMBL" id="PXX81976.1"/>
    </source>
</evidence>
<proteinExistence type="predicted"/>
<gene>
    <name evidence="2" type="ORF">DFR34_101208</name>
</gene>
<evidence type="ECO:0000259" key="1">
    <source>
        <dbReference type="SMART" id="SM00986"/>
    </source>
</evidence>
<dbReference type="CDD" id="cd10032">
    <property type="entry name" value="UDG-F6_HDG"/>
    <property type="match status" value="1"/>
</dbReference>
<dbReference type="RefSeq" id="WP_110389284.1">
    <property type="nucleotide sequence ID" value="NZ_QJKI01000001.1"/>
</dbReference>
<dbReference type="SUPFAM" id="SSF52141">
    <property type="entry name" value="Uracil-DNA glycosylase-like"/>
    <property type="match status" value="1"/>
</dbReference>
<dbReference type="AlphaFoldDB" id="A0A318L1Z0"/>
<dbReference type="SMART" id="SM00986">
    <property type="entry name" value="UDG"/>
    <property type="match status" value="1"/>
</dbReference>
<evidence type="ECO:0000313" key="3">
    <source>
        <dbReference type="Proteomes" id="UP000247555"/>
    </source>
</evidence>
<sequence length="170" mass="17893">MAAVGEGAALARCFTPVVNADTQVLILGSLPGAASLAAQQYYAHPRNQFWPLLAAVLKQPDLPALAYPARLQALLAAGVGLWDVVAQAQRRGSLDANIRDAQANPLPALIAQLPRLHTVAFNGATAARAAVQLTPYPWLRVLPLPSSSPAHTLAFADKLAAWQALGDDIH</sequence>
<name>A0A318L1Z0_9NEIS</name>
<organism evidence="2 3">
    <name type="scientific">Rivihabitans pingtungensis</name>
    <dbReference type="NCBI Taxonomy" id="1054498"/>
    <lineage>
        <taxon>Bacteria</taxon>
        <taxon>Pseudomonadati</taxon>
        <taxon>Pseudomonadota</taxon>
        <taxon>Betaproteobacteria</taxon>
        <taxon>Neisseriales</taxon>
        <taxon>Aquaspirillaceae</taxon>
        <taxon>Rivihabitans</taxon>
    </lineage>
</organism>
<reference evidence="2 3" key="1">
    <citation type="submission" date="2018-05" db="EMBL/GenBank/DDBJ databases">
        <title>Genomic Encyclopedia of Type Strains, Phase IV (KMG-IV): sequencing the most valuable type-strain genomes for metagenomic binning, comparative biology and taxonomic classification.</title>
        <authorList>
            <person name="Goeker M."/>
        </authorList>
    </citation>
    <scope>NUCLEOTIDE SEQUENCE [LARGE SCALE GENOMIC DNA]</scope>
    <source>
        <strain evidence="2 3">DSM 29661</strain>
    </source>
</reference>
<dbReference type="NCBIfam" id="TIGR04274">
    <property type="entry name" value="hypoxanDNAglyco"/>
    <property type="match status" value="1"/>
</dbReference>
<dbReference type="SMART" id="SM00987">
    <property type="entry name" value="UreE_C"/>
    <property type="match status" value="1"/>
</dbReference>
<dbReference type="OrthoDB" id="9799921at2"/>